<protein>
    <recommendedName>
        <fullName evidence="3">Sulfur carrier protein FdhD</fullName>
    </recommendedName>
</protein>
<gene>
    <name evidence="3 4" type="primary">fdhD</name>
    <name evidence="4" type="ORF">GCM10011487_38200</name>
</gene>
<dbReference type="GO" id="GO:0006777">
    <property type="term" value="P:Mo-molybdopterin cofactor biosynthetic process"/>
    <property type="evidence" value="ECO:0007669"/>
    <property type="project" value="UniProtKB-UniRule"/>
</dbReference>
<dbReference type="Gene3D" id="3.40.140.10">
    <property type="entry name" value="Cytidine Deaminase, domain 2"/>
    <property type="match status" value="1"/>
</dbReference>
<comment type="subcellular location">
    <subcellularLocation>
        <location evidence="3">Cytoplasm</location>
    </subcellularLocation>
</comment>
<evidence type="ECO:0000256" key="2">
    <source>
        <dbReference type="ARBA" id="ARBA00023150"/>
    </source>
</evidence>
<dbReference type="GO" id="GO:0097163">
    <property type="term" value="F:sulfur carrier activity"/>
    <property type="evidence" value="ECO:0007669"/>
    <property type="project" value="UniProtKB-UniRule"/>
</dbReference>
<dbReference type="RefSeq" id="WP_161813431.1">
    <property type="nucleotide sequence ID" value="NZ_BLJN01000003.1"/>
</dbReference>
<comment type="caution">
    <text evidence="3">Lacks conserved residue(s) required for the propagation of feature annotation.</text>
</comment>
<dbReference type="NCBIfam" id="TIGR00129">
    <property type="entry name" value="fdhD_narQ"/>
    <property type="match status" value="1"/>
</dbReference>
<dbReference type="EMBL" id="BLJN01000003">
    <property type="protein sequence ID" value="GFE81820.1"/>
    <property type="molecule type" value="Genomic_DNA"/>
</dbReference>
<dbReference type="Pfam" id="PF02634">
    <property type="entry name" value="FdhD-NarQ"/>
    <property type="match status" value="1"/>
</dbReference>
<accession>A0A829YF39</accession>
<reference evidence="5" key="1">
    <citation type="submission" date="2020-01" db="EMBL/GenBank/DDBJ databases">
        <title>'Steroidobacter agaridevorans' sp. nov., agar-degrading bacteria isolated from rhizosphere soils.</title>
        <authorList>
            <person name="Ikenaga M."/>
            <person name="Kataoka M."/>
            <person name="Murouchi A."/>
            <person name="Katsuragi S."/>
            <person name="Sakai M."/>
        </authorList>
    </citation>
    <scope>NUCLEOTIDE SEQUENCE [LARGE SCALE GENOMIC DNA]</scope>
    <source>
        <strain evidence="5">YU21-B</strain>
    </source>
</reference>
<keyword evidence="1 3" id="KW-0963">Cytoplasm</keyword>
<dbReference type="GO" id="GO:0016783">
    <property type="term" value="F:sulfurtransferase activity"/>
    <property type="evidence" value="ECO:0007669"/>
    <property type="project" value="InterPro"/>
</dbReference>
<dbReference type="HAMAP" id="MF_00187">
    <property type="entry name" value="FdhD"/>
    <property type="match status" value="1"/>
</dbReference>
<keyword evidence="2 3" id="KW-0501">Molybdenum cofactor biosynthesis</keyword>
<dbReference type="Proteomes" id="UP000445000">
    <property type="component" value="Unassembled WGS sequence"/>
</dbReference>
<dbReference type="PIRSF" id="PIRSF015626">
    <property type="entry name" value="FdhD"/>
    <property type="match status" value="1"/>
</dbReference>
<keyword evidence="4" id="KW-0808">Transferase</keyword>
<dbReference type="Gene3D" id="3.10.20.10">
    <property type="match status" value="1"/>
</dbReference>
<evidence type="ECO:0000313" key="5">
    <source>
        <dbReference type="Proteomes" id="UP000445000"/>
    </source>
</evidence>
<evidence type="ECO:0000256" key="3">
    <source>
        <dbReference type="HAMAP-Rule" id="MF_00187"/>
    </source>
</evidence>
<sequence length="276" mass="29683">MLDRSPTPATSCEVTVHRWRDGDVERVADQVAEELPVALVFNGVPHVVMLATPANLEDLAVGFTLSESIVDSPKEIVSVEAATRDDGTLEVRIGITASKLSELLRRQRNLTGRTGCGLCGAQTVEDAIRQPTPVQGGVNVDARSLHDALRDLRDRQEINLRTGSVHAAAWVLPESGIKLVREDVGRHNALDKVIGAVIRAGGDFKYGYFVVTSRASYEMVQKAVTVGGTLLAAVSAPTAFAIRMAETAGLTLIGFAREHQHVVYAHPSRLICTSTI</sequence>
<evidence type="ECO:0000313" key="4">
    <source>
        <dbReference type="EMBL" id="GFE81820.1"/>
    </source>
</evidence>
<comment type="function">
    <text evidence="3">Required for formate dehydrogenase (FDH) activity. Acts as a sulfur carrier protein that transfers sulfur from IscS to the molybdenum cofactor prior to its insertion into FDH.</text>
</comment>
<comment type="caution">
    <text evidence="4">The sequence shown here is derived from an EMBL/GenBank/DDBJ whole genome shotgun (WGS) entry which is preliminary data.</text>
</comment>
<dbReference type="InterPro" id="IPR016193">
    <property type="entry name" value="Cytidine_deaminase-like"/>
</dbReference>
<proteinExistence type="inferred from homology"/>
<organism evidence="4 5">
    <name type="scientific">Steroidobacter agaridevorans</name>
    <dbReference type="NCBI Taxonomy" id="2695856"/>
    <lineage>
        <taxon>Bacteria</taxon>
        <taxon>Pseudomonadati</taxon>
        <taxon>Pseudomonadota</taxon>
        <taxon>Gammaproteobacteria</taxon>
        <taxon>Steroidobacterales</taxon>
        <taxon>Steroidobacteraceae</taxon>
        <taxon>Steroidobacter</taxon>
    </lineage>
</organism>
<dbReference type="InterPro" id="IPR003786">
    <property type="entry name" value="FdhD"/>
</dbReference>
<name>A0A829YF39_9GAMM</name>
<evidence type="ECO:0000256" key="1">
    <source>
        <dbReference type="ARBA" id="ARBA00022490"/>
    </source>
</evidence>
<dbReference type="SUPFAM" id="SSF53927">
    <property type="entry name" value="Cytidine deaminase-like"/>
    <property type="match status" value="1"/>
</dbReference>
<comment type="similarity">
    <text evidence="3">Belongs to the FdhD family.</text>
</comment>
<keyword evidence="5" id="KW-1185">Reference proteome</keyword>
<dbReference type="GO" id="GO:0005737">
    <property type="term" value="C:cytoplasm"/>
    <property type="evidence" value="ECO:0007669"/>
    <property type="project" value="UniProtKB-SubCell"/>
</dbReference>
<dbReference type="AlphaFoldDB" id="A0A829YF39"/>
<dbReference type="PANTHER" id="PTHR30592">
    <property type="entry name" value="FORMATE DEHYDROGENASE"/>
    <property type="match status" value="1"/>
</dbReference>
<dbReference type="PANTHER" id="PTHR30592:SF1">
    <property type="entry name" value="SULFUR CARRIER PROTEIN FDHD"/>
    <property type="match status" value="1"/>
</dbReference>
<feature type="active site" description="Cysteine persulfide intermediate" evidence="3">
    <location>
        <position position="116"/>
    </location>
</feature>